<keyword evidence="1" id="KW-0489">Methyltransferase</keyword>
<evidence type="ECO:0000256" key="2">
    <source>
        <dbReference type="ARBA" id="ARBA00022679"/>
    </source>
</evidence>
<dbReference type="OrthoDB" id="7848332at2759"/>
<dbReference type="GO" id="GO:0035242">
    <property type="term" value="F:protein-arginine omega-N asymmetric methyltransferase activity"/>
    <property type="evidence" value="ECO:0007669"/>
    <property type="project" value="TreeGrafter"/>
</dbReference>
<dbReference type="InterPro" id="IPR055135">
    <property type="entry name" value="PRMT_dom"/>
</dbReference>
<dbReference type="PANTHER" id="PTHR11006:SF122">
    <property type="entry name" value="ARGININE METHYLTRANSFERASE 8"/>
    <property type="match status" value="1"/>
</dbReference>
<evidence type="ECO:0000256" key="3">
    <source>
        <dbReference type="ARBA" id="ARBA00022691"/>
    </source>
</evidence>
<evidence type="ECO:0000313" key="6">
    <source>
        <dbReference type="Proteomes" id="UP000479000"/>
    </source>
</evidence>
<dbReference type="InterPro" id="IPR029063">
    <property type="entry name" value="SAM-dependent_MTases_sf"/>
</dbReference>
<feature type="domain" description="Protein arginine N-methyltransferase" evidence="4">
    <location>
        <begin position="46"/>
        <end position="185"/>
    </location>
</feature>
<keyword evidence="6" id="KW-1185">Reference proteome</keyword>
<dbReference type="AlphaFoldDB" id="A0A6H5G2U9"/>
<protein>
    <recommendedName>
        <fullName evidence="4">Protein arginine N-methyltransferase domain-containing protein</fullName>
    </recommendedName>
</protein>
<gene>
    <name evidence="5" type="ORF">NTEN_LOCUS2757</name>
</gene>
<sequence>MGFHLLHEGMLSSVIKARDRFLRDGGTMVPDVGRIRACLCKVPSLFEFWDDVDGVNLSHVGTAYRTKFQTEPAILALESDDRLTPYVTLVEFDLKRVQDAELAEISKEIVSVPKEACLAQGLCLSFEVELFGVVFSTGPDHPETHWKQSVLVFPSPLDMEAGEAAELKVTLARTENPRRYAIQLSILEENEIEHPLGCESARLSNLKKFPRADFLSGDQRSESVSQGLQDPASGGSVIGDIEQCVELQESAFVIGN</sequence>
<reference evidence="5 6" key="1">
    <citation type="submission" date="2020-02" db="EMBL/GenBank/DDBJ databases">
        <authorList>
            <person name="Ferguson B K."/>
        </authorList>
    </citation>
    <scope>NUCLEOTIDE SEQUENCE [LARGE SCALE GENOMIC DNA]</scope>
</reference>
<dbReference type="EMBL" id="CADCXU010004436">
    <property type="protein sequence ID" value="CAA9996165.1"/>
    <property type="molecule type" value="Genomic_DNA"/>
</dbReference>
<dbReference type="Pfam" id="PF22528">
    <property type="entry name" value="PRMT_C"/>
    <property type="match status" value="1"/>
</dbReference>
<organism evidence="5 6">
    <name type="scientific">Nesidiocoris tenuis</name>
    <dbReference type="NCBI Taxonomy" id="355587"/>
    <lineage>
        <taxon>Eukaryota</taxon>
        <taxon>Metazoa</taxon>
        <taxon>Ecdysozoa</taxon>
        <taxon>Arthropoda</taxon>
        <taxon>Hexapoda</taxon>
        <taxon>Insecta</taxon>
        <taxon>Pterygota</taxon>
        <taxon>Neoptera</taxon>
        <taxon>Paraneoptera</taxon>
        <taxon>Hemiptera</taxon>
        <taxon>Heteroptera</taxon>
        <taxon>Panheteroptera</taxon>
        <taxon>Cimicomorpha</taxon>
        <taxon>Miridae</taxon>
        <taxon>Dicyphina</taxon>
        <taxon>Nesidiocoris</taxon>
    </lineage>
</organism>
<dbReference type="Gene3D" id="2.70.160.11">
    <property type="entry name" value="Hnrnp arginine n-methyltransferase1"/>
    <property type="match status" value="1"/>
</dbReference>
<keyword evidence="3" id="KW-0949">S-adenosyl-L-methionine</keyword>
<dbReference type="GO" id="GO:0042054">
    <property type="term" value="F:histone methyltransferase activity"/>
    <property type="evidence" value="ECO:0007669"/>
    <property type="project" value="TreeGrafter"/>
</dbReference>
<dbReference type="GO" id="GO:0032259">
    <property type="term" value="P:methylation"/>
    <property type="evidence" value="ECO:0007669"/>
    <property type="project" value="UniProtKB-KW"/>
</dbReference>
<dbReference type="GO" id="GO:0035241">
    <property type="term" value="F:protein-arginine omega-N monomethyltransferase activity"/>
    <property type="evidence" value="ECO:0007669"/>
    <property type="project" value="TreeGrafter"/>
</dbReference>
<dbReference type="PANTHER" id="PTHR11006">
    <property type="entry name" value="PROTEIN ARGININE N-METHYLTRANSFERASE"/>
    <property type="match status" value="1"/>
</dbReference>
<evidence type="ECO:0000256" key="1">
    <source>
        <dbReference type="ARBA" id="ARBA00022603"/>
    </source>
</evidence>
<name>A0A6H5G2U9_9HEMI</name>
<dbReference type="SUPFAM" id="SSF53335">
    <property type="entry name" value="S-adenosyl-L-methionine-dependent methyltransferases"/>
    <property type="match status" value="1"/>
</dbReference>
<dbReference type="GO" id="GO:0005634">
    <property type="term" value="C:nucleus"/>
    <property type="evidence" value="ECO:0007669"/>
    <property type="project" value="TreeGrafter"/>
</dbReference>
<keyword evidence="2" id="KW-0808">Transferase</keyword>
<dbReference type="InterPro" id="IPR025799">
    <property type="entry name" value="Arg_MeTrfase"/>
</dbReference>
<dbReference type="Gene3D" id="3.40.50.150">
    <property type="entry name" value="Vaccinia Virus protein VP39"/>
    <property type="match status" value="1"/>
</dbReference>
<accession>A0A6H5G2U9</accession>
<dbReference type="Proteomes" id="UP000479000">
    <property type="component" value="Unassembled WGS sequence"/>
</dbReference>
<evidence type="ECO:0000313" key="5">
    <source>
        <dbReference type="EMBL" id="CAA9996165.1"/>
    </source>
</evidence>
<evidence type="ECO:0000259" key="4">
    <source>
        <dbReference type="Pfam" id="PF22528"/>
    </source>
</evidence>
<proteinExistence type="predicted"/>